<dbReference type="EMBL" id="NEDP02076732">
    <property type="protein sequence ID" value="OWF35322.1"/>
    <property type="molecule type" value="Genomic_DNA"/>
</dbReference>
<sequence>MAYSSGRSRIPLPRGLCFVISTIVGIFIYTIYMNIEYFQPILFLKRNYIRLHDSTLLSVFSAVMHIDDQTRITLNVWDGSSNMNYKCCILTSDAQLVQVNAKPLNAPYAPYDENMLSARQYKCSLSSSKNHVISVAMISASKTCAMTKQFTNVIYPSRPRVSNRFVIYSVLTREVRPIQLVEWLEYYKSVGVDKIYLVLQLPDAQIMTVLSHYLKNGFLEIHEFPFPLPGRSQDDVDRNFAIPTDDAVRRQLDQDKLVAIFHCIEYLRGFGYAAYLDVNEFIVTSEWRMLIYFLEETFERNFPDAAGVNLKYVYIDRDQSNLQVNNRTEQINYRTIHVPGRIQRMSSNIVIPRTNYDVYTIPEDKGVVYLIRHCRAMWIFCIKNHSSSTLKLYHSRTDLERKCLAVAAKLYLNVHHPKLKI</sequence>
<dbReference type="InterPro" id="IPR008166">
    <property type="entry name" value="Glyco_transf_92"/>
</dbReference>
<dbReference type="AlphaFoldDB" id="A0A210PFR2"/>
<organism evidence="7 8">
    <name type="scientific">Mizuhopecten yessoensis</name>
    <name type="common">Japanese scallop</name>
    <name type="synonym">Patinopecten yessoensis</name>
    <dbReference type="NCBI Taxonomy" id="6573"/>
    <lineage>
        <taxon>Eukaryota</taxon>
        <taxon>Metazoa</taxon>
        <taxon>Spiralia</taxon>
        <taxon>Lophotrochozoa</taxon>
        <taxon>Mollusca</taxon>
        <taxon>Bivalvia</taxon>
        <taxon>Autobranchia</taxon>
        <taxon>Pteriomorphia</taxon>
        <taxon>Pectinida</taxon>
        <taxon>Pectinoidea</taxon>
        <taxon>Pectinidae</taxon>
        <taxon>Mizuhopecten</taxon>
    </lineage>
</organism>
<keyword evidence="4 6" id="KW-0808">Transferase</keyword>
<accession>A0A210PFR2</accession>
<name>A0A210PFR2_MIZYE</name>
<evidence type="ECO:0000256" key="3">
    <source>
        <dbReference type="ARBA" id="ARBA00022676"/>
    </source>
</evidence>
<keyword evidence="6" id="KW-1133">Transmembrane helix</keyword>
<dbReference type="GO" id="GO:0016757">
    <property type="term" value="F:glycosyltransferase activity"/>
    <property type="evidence" value="ECO:0007669"/>
    <property type="project" value="UniProtKB-UniRule"/>
</dbReference>
<dbReference type="GO" id="GO:0016020">
    <property type="term" value="C:membrane"/>
    <property type="evidence" value="ECO:0007669"/>
    <property type="project" value="UniProtKB-SubCell"/>
</dbReference>
<comment type="caution">
    <text evidence="7">The sequence shown here is derived from an EMBL/GenBank/DDBJ whole genome shotgun (WGS) entry which is preliminary data.</text>
</comment>
<evidence type="ECO:0000313" key="8">
    <source>
        <dbReference type="Proteomes" id="UP000242188"/>
    </source>
</evidence>
<evidence type="ECO:0000256" key="4">
    <source>
        <dbReference type="ARBA" id="ARBA00022679"/>
    </source>
</evidence>
<keyword evidence="5 6" id="KW-0472">Membrane</keyword>
<keyword evidence="3 6" id="KW-0328">Glycosyltransferase</keyword>
<feature type="transmembrane region" description="Helical" evidence="6">
    <location>
        <begin position="12"/>
        <end position="32"/>
    </location>
</feature>
<dbReference type="OrthoDB" id="6285242at2759"/>
<dbReference type="Pfam" id="PF01697">
    <property type="entry name" value="Glyco_transf_92"/>
    <property type="match status" value="1"/>
</dbReference>
<protein>
    <recommendedName>
        <fullName evidence="6">Glycosyltransferase family 92 protein</fullName>
        <ecNumber evidence="6">2.4.1.-</ecNumber>
    </recommendedName>
</protein>
<proteinExistence type="inferred from homology"/>
<keyword evidence="8" id="KW-1185">Reference proteome</keyword>
<dbReference type="Proteomes" id="UP000242188">
    <property type="component" value="Unassembled WGS sequence"/>
</dbReference>
<gene>
    <name evidence="7" type="ORF">KP79_PYT03890</name>
</gene>
<dbReference type="EC" id="2.4.1.-" evidence="6"/>
<evidence type="ECO:0000313" key="7">
    <source>
        <dbReference type="EMBL" id="OWF35322.1"/>
    </source>
</evidence>
<comment type="similarity">
    <text evidence="2 6">Belongs to the glycosyltransferase 92 family.</text>
</comment>
<keyword evidence="6" id="KW-0812">Transmembrane</keyword>
<comment type="subcellular location">
    <subcellularLocation>
        <location evidence="1">Membrane</location>
    </subcellularLocation>
</comment>
<evidence type="ECO:0000256" key="5">
    <source>
        <dbReference type="ARBA" id="ARBA00023136"/>
    </source>
</evidence>
<evidence type="ECO:0000256" key="1">
    <source>
        <dbReference type="ARBA" id="ARBA00004370"/>
    </source>
</evidence>
<evidence type="ECO:0000256" key="6">
    <source>
        <dbReference type="RuleBase" id="RU366017"/>
    </source>
</evidence>
<evidence type="ECO:0000256" key="2">
    <source>
        <dbReference type="ARBA" id="ARBA00007647"/>
    </source>
</evidence>
<reference evidence="7 8" key="1">
    <citation type="journal article" date="2017" name="Nat. Ecol. Evol.">
        <title>Scallop genome provides insights into evolution of bilaterian karyotype and development.</title>
        <authorList>
            <person name="Wang S."/>
            <person name="Zhang J."/>
            <person name="Jiao W."/>
            <person name="Li J."/>
            <person name="Xun X."/>
            <person name="Sun Y."/>
            <person name="Guo X."/>
            <person name="Huan P."/>
            <person name="Dong B."/>
            <person name="Zhang L."/>
            <person name="Hu X."/>
            <person name="Sun X."/>
            <person name="Wang J."/>
            <person name="Zhao C."/>
            <person name="Wang Y."/>
            <person name="Wang D."/>
            <person name="Huang X."/>
            <person name="Wang R."/>
            <person name="Lv J."/>
            <person name="Li Y."/>
            <person name="Zhang Z."/>
            <person name="Liu B."/>
            <person name="Lu W."/>
            <person name="Hui Y."/>
            <person name="Liang J."/>
            <person name="Zhou Z."/>
            <person name="Hou R."/>
            <person name="Li X."/>
            <person name="Liu Y."/>
            <person name="Li H."/>
            <person name="Ning X."/>
            <person name="Lin Y."/>
            <person name="Zhao L."/>
            <person name="Xing Q."/>
            <person name="Dou J."/>
            <person name="Li Y."/>
            <person name="Mao J."/>
            <person name="Guo H."/>
            <person name="Dou H."/>
            <person name="Li T."/>
            <person name="Mu C."/>
            <person name="Jiang W."/>
            <person name="Fu Q."/>
            <person name="Fu X."/>
            <person name="Miao Y."/>
            <person name="Liu J."/>
            <person name="Yu Q."/>
            <person name="Li R."/>
            <person name="Liao H."/>
            <person name="Li X."/>
            <person name="Kong Y."/>
            <person name="Jiang Z."/>
            <person name="Chourrout D."/>
            <person name="Li R."/>
            <person name="Bao Z."/>
        </authorList>
    </citation>
    <scope>NUCLEOTIDE SEQUENCE [LARGE SCALE GENOMIC DNA]</scope>
    <source>
        <strain evidence="7 8">PY_sf001</strain>
    </source>
</reference>